<sequence length="249" mass="28101">MNIVVTTVTCAVKCIKPSGLEPPSSNAAKRFNTHDTRDSRTLILSMDDNQKIIEEFQGIKLCWTACEHVNISTSFSYYPASDETRQLKLYTNNAGGDRCTSSWSHVAFQHSTTYQTLAMDPRKKEDIINCLDKFIQGKEYYNGIGKAWKRGCLIYGPPGTGKSTMIYAMANHLKYDIYDLELTAVKDNADLRKLLIKISNKSIIVEIDMTPADVVENLMLKSMAEYAETCLNNLIEALEMVEETRKKAE</sequence>
<evidence type="ECO:0000313" key="4">
    <source>
        <dbReference type="EMBL" id="KAH7532591.1"/>
    </source>
</evidence>
<dbReference type="EMBL" id="JAEACU010000004">
    <property type="protein sequence ID" value="KAH7532591.1"/>
    <property type="molecule type" value="Genomic_DNA"/>
</dbReference>
<dbReference type="GO" id="GO:0005524">
    <property type="term" value="F:ATP binding"/>
    <property type="evidence" value="ECO:0007669"/>
    <property type="project" value="InterPro"/>
</dbReference>
<feature type="domain" description="AAA+ ATPase At3g28540-like C-terminal" evidence="3">
    <location>
        <begin position="202"/>
        <end position="246"/>
    </location>
</feature>
<dbReference type="AlphaFoldDB" id="A0A978VHM2"/>
<keyword evidence="1" id="KW-0378">Hydrolase</keyword>
<dbReference type="Pfam" id="PF25568">
    <property type="entry name" value="AAA_lid_At3g28540"/>
    <property type="match status" value="1"/>
</dbReference>
<dbReference type="InterPro" id="IPR027417">
    <property type="entry name" value="P-loop_NTPase"/>
</dbReference>
<proteinExistence type="predicted"/>
<dbReference type="Pfam" id="PF14363">
    <property type="entry name" value="AAA_assoc"/>
    <property type="match status" value="1"/>
</dbReference>
<evidence type="ECO:0000313" key="5">
    <source>
        <dbReference type="Proteomes" id="UP000813462"/>
    </source>
</evidence>
<dbReference type="Gene3D" id="3.40.50.300">
    <property type="entry name" value="P-loop containing nucleotide triphosphate hydrolases"/>
    <property type="match status" value="1"/>
</dbReference>
<dbReference type="Proteomes" id="UP000813462">
    <property type="component" value="Unassembled WGS sequence"/>
</dbReference>
<accession>A0A978VHM2</accession>
<dbReference type="SUPFAM" id="SSF52540">
    <property type="entry name" value="P-loop containing nucleoside triphosphate hydrolases"/>
    <property type="match status" value="1"/>
</dbReference>
<comment type="caution">
    <text evidence="4">The sequence shown here is derived from an EMBL/GenBank/DDBJ whole genome shotgun (WGS) entry which is preliminary data.</text>
</comment>
<feature type="domain" description="AAA-type ATPase N-terminal" evidence="2">
    <location>
        <begin position="25"/>
        <end position="66"/>
    </location>
</feature>
<reference evidence="4" key="1">
    <citation type="journal article" date="2021" name="Front. Plant Sci.">
        <title>Chromosome-Scale Genome Assembly for Chinese Sour Jujube and Insights Into Its Genome Evolution and Domestication Signature.</title>
        <authorList>
            <person name="Shen L.-Y."/>
            <person name="Luo H."/>
            <person name="Wang X.-L."/>
            <person name="Wang X.-M."/>
            <person name="Qiu X.-J."/>
            <person name="Liu H."/>
            <person name="Zhou S.-S."/>
            <person name="Jia K.-H."/>
            <person name="Nie S."/>
            <person name="Bao Y.-T."/>
            <person name="Zhang R.-G."/>
            <person name="Yun Q.-Z."/>
            <person name="Chai Y.-H."/>
            <person name="Lu J.-Y."/>
            <person name="Li Y."/>
            <person name="Zhao S.-W."/>
            <person name="Mao J.-F."/>
            <person name="Jia S.-G."/>
            <person name="Mao Y.-M."/>
        </authorList>
    </citation>
    <scope>NUCLEOTIDE SEQUENCE</scope>
    <source>
        <strain evidence="4">AT0</strain>
        <tissue evidence="4">Leaf</tissue>
    </source>
</reference>
<organism evidence="4 5">
    <name type="scientific">Ziziphus jujuba var. spinosa</name>
    <dbReference type="NCBI Taxonomy" id="714518"/>
    <lineage>
        <taxon>Eukaryota</taxon>
        <taxon>Viridiplantae</taxon>
        <taxon>Streptophyta</taxon>
        <taxon>Embryophyta</taxon>
        <taxon>Tracheophyta</taxon>
        <taxon>Spermatophyta</taxon>
        <taxon>Magnoliopsida</taxon>
        <taxon>eudicotyledons</taxon>
        <taxon>Gunneridae</taxon>
        <taxon>Pentapetalae</taxon>
        <taxon>rosids</taxon>
        <taxon>fabids</taxon>
        <taxon>Rosales</taxon>
        <taxon>Rhamnaceae</taxon>
        <taxon>Paliureae</taxon>
        <taxon>Ziziphus</taxon>
    </lineage>
</organism>
<gene>
    <name evidence="4" type="ORF">FEM48_Zijuj04G0037600</name>
</gene>
<evidence type="ECO:0000259" key="3">
    <source>
        <dbReference type="Pfam" id="PF25568"/>
    </source>
</evidence>
<dbReference type="InterPro" id="IPR025753">
    <property type="entry name" value="AAA_N_dom"/>
</dbReference>
<name>A0A978VHM2_ZIZJJ</name>
<evidence type="ECO:0000256" key="1">
    <source>
        <dbReference type="ARBA" id="ARBA00022801"/>
    </source>
</evidence>
<dbReference type="InterPro" id="IPR050747">
    <property type="entry name" value="Mitochondrial_chaperone_BCS1"/>
</dbReference>
<dbReference type="PANTHER" id="PTHR23070">
    <property type="entry name" value="BCS1 AAA-TYPE ATPASE"/>
    <property type="match status" value="1"/>
</dbReference>
<protein>
    <submittedName>
        <fullName evidence="4">Uncharacterized protein</fullName>
    </submittedName>
</protein>
<evidence type="ECO:0000259" key="2">
    <source>
        <dbReference type="Pfam" id="PF14363"/>
    </source>
</evidence>
<dbReference type="GO" id="GO:0016887">
    <property type="term" value="F:ATP hydrolysis activity"/>
    <property type="evidence" value="ECO:0007669"/>
    <property type="project" value="InterPro"/>
</dbReference>
<dbReference type="InterPro" id="IPR058017">
    <property type="entry name" value="At3g28540-like_C"/>
</dbReference>